<keyword evidence="3" id="KW-1185">Reference proteome</keyword>
<feature type="domain" description="HTH marR-type" evidence="1">
    <location>
        <begin position="17"/>
        <end position="109"/>
    </location>
</feature>
<dbReference type="EMBL" id="CP039690">
    <property type="protein sequence ID" value="QCI64823.1"/>
    <property type="molecule type" value="Genomic_DNA"/>
</dbReference>
<sequence>MLALRRSSAAGVLHSQAVARRVGINSSDLECLDLILMGGPATAGEIGRRTGLIDRLERQELVERTADAHDRRKVLVKVREDRIGRLAAYCEPLQRAMTELLAAYSDEQLALIADFAERATVVAMARVAELNTKA</sequence>
<proteinExistence type="predicted"/>
<reference evidence="2 3" key="1">
    <citation type="submission" date="2019-04" db="EMBL/GenBank/DDBJ databases">
        <title>Phreatobacter aquaticus sp. nov.</title>
        <authorList>
            <person name="Choi A."/>
        </authorList>
    </citation>
    <scope>NUCLEOTIDE SEQUENCE [LARGE SCALE GENOMIC DNA]</scope>
    <source>
        <strain evidence="2 3">KCTC 52518</strain>
    </source>
</reference>
<name>A0A4D7B1H9_9HYPH</name>
<dbReference type="AlphaFoldDB" id="A0A4D7B1H9"/>
<dbReference type="Proteomes" id="UP000298781">
    <property type="component" value="Chromosome"/>
</dbReference>
<evidence type="ECO:0000313" key="2">
    <source>
        <dbReference type="EMBL" id="QCI64823.1"/>
    </source>
</evidence>
<protein>
    <submittedName>
        <fullName evidence="2">MarR family transcriptional regulator</fullName>
    </submittedName>
</protein>
<dbReference type="InterPro" id="IPR000835">
    <property type="entry name" value="HTH_MarR-typ"/>
</dbReference>
<accession>A0A4D7B1H9</accession>
<dbReference type="InterPro" id="IPR036388">
    <property type="entry name" value="WH-like_DNA-bd_sf"/>
</dbReference>
<dbReference type="InterPro" id="IPR036390">
    <property type="entry name" value="WH_DNA-bd_sf"/>
</dbReference>
<dbReference type="RefSeq" id="WP_136960274.1">
    <property type="nucleotide sequence ID" value="NZ_CP039690.1"/>
</dbReference>
<evidence type="ECO:0000313" key="3">
    <source>
        <dbReference type="Proteomes" id="UP000298781"/>
    </source>
</evidence>
<evidence type="ECO:0000259" key="1">
    <source>
        <dbReference type="SMART" id="SM00347"/>
    </source>
</evidence>
<dbReference type="SMART" id="SM00347">
    <property type="entry name" value="HTH_MARR"/>
    <property type="match status" value="1"/>
</dbReference>
<dbReference type="SUPFAM" id="SSF46785">
    <property type="entry name" value="Winged helix' DNA-binding domain"/>
    <property type="match status" value="1"/>
</dbReference>
<dbReference type="OrthoDB" id="7427954at2"/>
<dbReference type="Gene3D" id="1.10.10.10">
    <property type="entry name" value="Winged helix-like DNA-binding domain superfamily/Winged helix DNA-binding domain"/>
    <property type="match status" value="1"/>
</dbReference>
<organism evidence="2 3">
    <name type="scientific">Phreatobacter stygius</name>
    <dbReference type="NCBI Taxonomy" id="1940610"/>
    <lineage>
        <taxon>Bacteria</taxon>
        <taxon>Pseudomonadati</taxon>
        <taxon>Pseudomonadota</taxon>
        <taxon>Alphaproteobacteria</taxon>
        <taxon>Hyphomicrobiales</taxon>
        <taxon>Phreatobacteraceae</taxon>
        <taxon>Phreatobacter</taxon>
    </lineage>
</organism>
<dbReference type="GO" id="GO:0003700">
    <property type="term" value="F:DNA-binding transcription factor activity"/>
    <property type="evidence" value="ECO:0007669"/>
    <property type="project" value="InterPro"/>
</dbReference>
<dbReference type="KEGG" id="pstg:E8M01_11675"/>
<gene>
    <name evidence="2" type="ORF">E8M01_11675</name>
</gene>